<proteinExistence type="predicted"/>
<sequence>IIEGTGLKPHNPFGAHKSAALLRLVLHSHRHQRPMDPASRPCIVLLLEMVTAANPASTRATALLEQAHGIEMDVLSGLFRPRDREWITKERSSHWLNMLFSSRLYFDSSMKGLFCMDSSSIVALFKAVFSGMVPNRDAPDAIVPPKRLAIFLYVCAHGPSPRRHPGSSWGS</sequence>
<protein>
    <submittedName>
        <fullName evidence="1">Uncharacterized protein</fullName>
    </submittedName>
</protein>
<accession>A0A8T1UIS8</accession>
<evidence type="ECO:0000313" key="2">
    <source>
        <dbReference type="Proteomes" id="UP000688947"/>
    </source>
</evidence>
<dbReference type="Proteomes" id="UP000688947">
    <property type="component" value="Unassembled WGS sequence"/>
</dbReference>
<gene>
    <name evidence="1" type="ORF">JG687_00007970</name>
</gene>
<organism evidence="1 2">
    <name type="scientific">Phytophthora cactorum</name>
    <dbReference type="NCBI Taxonomy" id="29920"/>
    <lineage>
        <taxon>Eukaryota</taxon>
        <taxon>Sar</taxon>
        <taxon>Stramenopiles</taxon>
        <taxon>Oomycota</taxon>
        <taxon>Peronosporomycetes</taxon>
        <taxon>Peronosporales</taxon>
        <taxon>Peronosporaceae</taxon>
        <taxon>Phytophthora</taxon>
    </lineage>
</organism>
<dbReference type="EMBL" id="JAENGZ010000368">
    <property type="protein sequence ID" value="KAG6960893.1"/>
    <property type="molecule type" value="Genomic_DNA"/>
</dbReference>
<feature type="non-terminal residue" evidence="1">
    <location>
        <position position="171"/>
    </location>
</feature>
<dbReference type="OrthoDB" id="92939at2759"/>
<name>A0A8T1UIS8_9STRA</name>
<reference evidence="1" key="1">
    <citation type="submission" date="2021-01" db="EMBL/GenBank/DDBJ databases">
        <title>Phytophthora aleatoria, a newly-described species from Pinus radiata is distinct from Phytophthora cactorum isolates based on comparative genomics.</title>
        <authorList>
            <person name="Mcdougal R."/>
            <person name="Panda P."/>
            <person name="Williams N."/>
            <person name="Studholme D.J."/>
        </authorList>
    </citation>
    <scope>NUCLEOTIDE SEQUENCE</scope>
    <source>
        <strain evidence="1">NZFS 3830</strain>
    </source>
</reference>
<dbReference type="AlphaFoldDB" id="A0A8T1UIS8"/>
<evidence type="ECO:0000313" key="1">
    <source>
        <dbReference type="EMBL" id="KAG6960893.1"/>
    </source>
</evidence>
<comment type="caution">
    <text evidence="1">The sequence shown here is derived from an EMBL/GenBank/DDBJ whole genome shotgun (WGS) entry which is preliminary data.</text>
</comment>
<dbReference type="VEuPathDB" id="FungiDB:PC110_g14771"/>